<dbReference type="GO" id="GO:0097036">
    <property type="term" value="P:regulation of plasma membrane sterol distribution"/>
    <property type="evidence" value="ECO:0007669"/>
    <property type="project" value="UniProtKB-UniRule"/>
</dbReference>
<proteinExistence type="inferred from homology"/>
<dbReference type="GO" id="GO:0016125">
    <property type="term" value="P:sterol metabolic process"/>
    <property type="evidence" value="ECO:0007669"/>
    <property type="project" value="UniProtKB-UniRule"/>
</dbReference>
<dbReference type="GO" id="GO:0005794">
    <property type="term" value="C:Golgi apparatus"/>
    <property type="evidence" value="ECO:0007669"/>
    <property type="project" value="TreeGrafter"/>
</dbReference>
<dbReference type="WBParaSite" id="PSAMB.scaffold2440size23222.g17747.t1">
    <property type="protein sequence ID" value="PSAMB.scaffold2440size23222.g17747.t1"/>
    <property type="gene ID" value="PSAMB.scaffold2440size23222.g17747"/>
</dbReference>
<dbReference type="GO" id="GO:0005789">
    <property type="term" value="C:endoplasmic reticulum membrane"/>
    <property type="evidence" value="ECO:0007669"/>
    <property type="project" value="UniProtKB-SubCell"/>
</dbReference>
<evidence type="ECO:0000256" key="5">
    <source>
        <dbReference type="ARBA" id="ARBA00022824"/>
    </source>
</evidence>
<feature type="transmembrane region" description="Helical" evidence="10">
    <location>
        <begin position="151"/>
        <end position="171"/>
    </location>
</feature>
<comment type="similarity">
    <text evidence="2 10">Belongs to the ARV1 family.</text>
</comment>
<name>A0A914VV12_9BILA</name>
<keyword evidence="3 10" id="KW-0813">Transport</keyword>
<reference evidence="12" key="1">
    <citation type="submission" date="2022-11" db="UniProtKB">
        <authorList>
            <consortium name="WormBaseParasite"/>
        </authorList>
    </citation>
    <scope>IDENTIFICATION</scope>
</reference>
<evidence type="ECO:0000256" key="3">
    <source>
        <dbReference type="ARBA" id="ARBA00022448"/>
    </source>
</evidence>
<dbReference type="GO" id="GO:0032541">
    <property type="term" value="C:cortical endoplasmic reticulum"/>
    <property type="evidence" value="ECO:0007669"/>
    <property type="project" value="TreeGrafter"/>
</dbReference>
<comment type="function">
    <text evidence="10">Mediator of sterol homeostasis involved in sterol uptake, trafficking and distribution into membranes.</text>
</comment>
<evidence type="ECO:0000313" key="12">
    <source>
        <dbReference type="WBParaSite" id="PSAMB.scaffold2440size23222.g17747.t1"/>
    </source>
</evidence>
<sequence>MTDDAKEVVCINCGRAAPHLYQQYCSTVLKLTECAHCGKVVDKYVEYDVVLVVLDLILQDLCAYRHILLNAKLKNYWRLATLFVLCDAYYKWIERRSADFPNDSLLIYDLEWRFYQCLLQSVVETAVFVTAILILHLVFTSQPDRLNTRQIVNSVIAGFYGNVLVVLAIVWQLHQTWSYVVLTQIFIFISQVQVQRAVSALFSSVGRAIAAVIIATGFKWVTGMIISAFF</sequence>
<evidence type="ECO:0000256" key="6">
    <source>
        <dbReference type="ARBA" id="ARBA00022989"/>
    </source>
</evidence>
<evidence type="ECO:0000256" key="10">
    <source>
        <dbReference type="RuleBase" id="RU368065"/>
    </source>
</evidence>
<dbReference type="InterPro" id="IPR007290">
    <property type="entry name" value="Arv1"/>
</dbReference>
<dbReference type="PANTHER" id="PTHR14467:SF0">
    <property type="entry name" value="PROTEIN ARV1"/>
    <property type="match status" value="1"/>
</dbReference>
<keyword evidence="8 10" id="KW-0443">Lipid metabolism</keyword>
<organism evidence="11 12">
    <name type="scientific">Plectus sambesii</name>
    <dbReference type="NCBI Taxonomy" id="2011161"/>
    <lineage>
        <taxon>Eukaryota</taxon>
        <taxon>Metazoa</taxon>
        <taxon>Ecdysozoa</taxon>
        <taxon>Nematoda</taxon>
        <taxon>Chromadorea</taxon>
        <taxon>Plectida</taxon>
        <taxon>Plectina</taxon>
        <taxon>Plectoidea</taxon>
        <taxon>Plectidae</taxon>
        <taxon>Plectus</taxon>
    </lineage>
</organism>
<feature type="transmembrane region" description="Helical" evidence="10">
    <location>
        <begin position="113"/>
        <end position="139"/>
    </location>
</feature>
<evidence type="ECO:0000256" key="2">
    <source>
        <dbReference type="ARBA" id="ARBA00009187"/>
    </source>
</evidence>
<dbReference type="Pfam" id="PF04161">
    <property type="entry name" value="Arv1"/>
    <property type="match status" value="1"/>
</dbReference>
<keyword evidence="4 10" id="KW-0812">Transmembrane</keyword>
<keyword evidence="7 10" id="KW-0445">Lipid transport</keyword>
<dbReference type="GO" id="GO:0006665">
    <property type="term" value="P:sphingolipid metabolic process"/>
    <property type="evidence" value="ECO:0007669"/>
    <property type="project" value="TreeGrafter"/>
</dbReference>
<keyword evidence="6 10" id="KW-1133">Transmembrane helix</keyword>
<evidence type="ECO:0000256" key="7">
    <source>
        <dbReference type="ARBA" id="ARBA00023055"/>
    </source>
</evidence>
<dbReference type="AlphaFoldDB" id="A0A914VV12"/>
<accession>A0A914VV12</accession>
<evidence type="ECO:0000256" key="8">
    <source>
        <dbReference type="ARBA" id="ARBA00023098"/>
    </source>
</evidence>
<evidence type="ECO:0000256" key="9">
    <source>
        <dbReference type="ARBA" id="ARBA00023136"/>
    </source>
</evidence>
<dbReference type="GO" id="GO:0032366">
    <property type="term" value="P:intracellular sterol transport"/>
    <property type="evidence" value="ECO:0007669"/>
    <property type="project" value="UniProtKB-UniRule"/>
</dbReference>
<dbReference type="Proteomes" id="UP000887566">
    <property type="component" value="Unplaced"/>
</dbReference>
<keyword evidence="11" id="KW-1185">Reference proteome</keyword>
<keyword evidence="9 10" id="KW-0472">Membrane</keyword>
<protein>
    <recommendedName>
        <fullName evidence="10">Protein ARV</fullName>
    </recommendedName>
</protein>
<feature type="transmembrane region" description="Helical" evidence="10">
    <location>
        <begin position="206"/>
        <end position="229"/>
    </location>
</feature>
<comment type="subcellular location">
    <subcellularLocation>
        <location evidence="1 10">Endoplasmic reticulum membrane</location>
        <topology evidence="1 10">Multi-pass membrane protein</topology>
    </subcellularLocation>
</comment>
<keyword evidence="5 10" id="KW-0256">Endoplasmic reticulum</keyword>
<evidence type="ECO:0000256" key="1">
    <source>
        <dbReference type="ARBA" id="ARBA00004477"/>
    </source>
</evidence>
<dbReference type="PANTHER" id="PTHR14467">
    <property type="entry name" value="ARV1"/>
    <property type="match status" value="1"/>
</dbReference>
<evidence type="ECO:0000256" key="4">
    <source>
        <dbReference type="ARBA" id="ARBA00022692"/>
    </source>
</evidence>
<evidence type="ECO:0000313" key="11">
    <source>
        <dbReference type="Proteomes" id="UP000887566"/>
    </source>
</evidence>